<dbReference type="AlphaFoldDB" id="K3YNW2"/>
<dbReference type="Gramene" id="KQL01228">
    <property type="protein sequence ID" value="KQL01228"/>
    <property type="gene ID" value="SETIT_015954mg"/>
</dbReference>
<dbReference type="EMBL" id="AGNK02003656">
    <property type="status" value="NOT_ANNOTATED_CDS"/>
    <property type="molecule type" value="Genomic_DNA"/>
</dbReference>
<dbReference type="HOGENOM" id="CLU_3385650_0_0_1"/>
<proteinExistence type="predicted"/>
<reference evidence="2" key="2">
    <citation type="submission" date="2018-08" db="UniProtKB">
        <authorList>
            <consortium name="EnsemblPlants"/>
        </authorList>
    </citation>
    <scope>IDENTIFICATION</scope>
    <source>
        <strain evidence="2">Yugu1</strain>
    </source>
</reference>
<dbReference type="Proteomes" id="UP000004995">
    <property type="component" value="Unassembled WGS sequence"/>
</dbReference>
<sequence length="33" mass="3904">MDRDKYHCIYLKSLNMTHLYAVCFILTIVTPIS</sequence>
<protein>
    <submittedName>
        <fullName evidence="2">Uncharacterized protein</fullName>
    </submittedName>
</protein>
<keyword evidence="1" id="KW-0472">Membrane</keyword>
<feature type="transmembrane region" description="Helical" evidence="1">
    <location>
        <begin position="12"/>
        <end position="32"/>
    </location>
</feature>
<evidence type="ECO:0000256" key="1">
    <source>
        <dbReference type="SAM" id="Phobius"/>
    </source>
</evidence>
<name>K3YNW2_SETIT</name>
<accession>K3YNW2</accession>
<dbReference type="InParanoid" id="K3YNW2"/>
<reference evidence="3" key="1">
    <citation type="journal article" date="2012" name="Nat. Biotechnol.">
        <title>Reference genome sequence of the model plant Setaria.</title>
        <authorList>
            <person name="Bennetzen J.L."/>
            <person name="Schmutz J."/>
            <person name="Wang H."/>
            <person name="Percifield R."/>
            <person name="Hawkins J."/>
            <person name="Pontaroli A.C."/>
            <person name="Estep M."/>
            <person name="Feng L."/>
            <person name="Vaughn J.N."/>
            <person name="Grimwood J."/>
            <person name="Jenkins J."/>
            <person name="Barry K."/>
            <person name="Lindquist E."/>
            <person name="Hellsten U."/>
            <person name="Deshpande S."/>
            <person name="Wang X."/>
            <person name="Wu X."/>
            <person name="Mitros T."/>
            <person name="Triplett J."/>
            <person name="Yang X."/>
            <person name="Ye C.Y."/>
            <person name="Mauro-Herrera M."/>
            <person name="Wang L."/>
            <person name="Li P."/>
            <person name="Sharma M."/>
            <person name="Sharma R."/>
            <person name="Ronald P.C."/>
            <person name="Panaud O."/>
            <person name="Kellogg E.A."/>
            <person name="Brutnell T.P."/>
            <person name="Doust A.N."/>
            <person name="Tuskan G.A."/>
            <person name="Rokhsar D."/>
            <person name="Devos K.M."/>
        </authorList>
    </citation>
    <scope>NUCLEOTIDE SEQUENCE [LARGE SCALE GENOMIC DNA]</scope>
    <source>
        <strain evidence="3">cv. Yugu1</strain>
    </source>
</reference>
<keyword evidence="3" id="KW-1185">Reference proteome</keyword>
<dbReference type="EnsemblPlants" id="KQL01228">
    <property type="protein sequence ID" value="KQL01228"/>
    <property type="gene ID" value="SETIT_015954mg"/>
</dbReference>
<evidence type="ECO:0000313" key="2">
    <source>
        <dbReference type="EnsemblPlants" id="KQL01228"/>
    </source>
</evidence>
<organism evidence="2 3">
    <name type="scientific">Setaria italica</name>
    <name type="common">Foxtail millet</name>
    <name type="synonym">Panicum italicum</name>
    <dbReference type="NCBI Taxonomy" id="4555"/>
    <lineage>
        <taxon>Eukaryota</taxon>
        <taxon>Viridiplantae</taxon>
        <taxon>Streptophyta</taxon>
        <taxon>Embryophyta</taxon>
        <taxon>Tracheophyta</taxon>
        <taxon>Spermatophyta</taxon>
        <taxon>Magnoliopsida</taxon>
        <taxon>Liliopsida</taxon>
        <taxon>Poales</taxon>
        <taxon>Poaceae</taxon>
        <taxon>PACMAD clade</taxon>
        <taxon>Panicoideae</taxon>
        <taxon>Panicodae</taxon>
        <taxon>Paniceae</taxon>
        <taxon>Cenchrinae</taxon>
        <taxon>Setaria</taxon>
    </lineage>
</organism>
<keyword evidence="1" id="KW-0812">Transmembrane</keyword>
<evidence type="ECO:0000313" key="3">
    <source>
        <dbReference type="Proteomes" id="UP000004995"/>
    </source>
</evidence>
<keyword evidence="1" id="KW-1133">Transmembrane helix</keyword>